<dbReference type="SMART" id="SM00409">
    <property type="entry name" value="IG"/>
    <property type="match status" value="2"/>
</dbReference>
<proteinExistence type="predicted"/>
<keyword evidence="4" id="KW-1003">Cell membrane</keyword>
<dbReference type="GO" id="GO:0050839">
    <property type="term" value="F:cell adhesion molecule binding"/>
    <property type="evidence" value="ECO:0007669"/>
    <property type="project" value="TreeGrafter"/>
</dbReference>
<feature type="chain" id="PRO_5043773649" description="Transmembrane and immunoglobulin domain-containing protein 1" evidence="17">
    <location>
        <begin position="27"/>
        <end position="261"/>
    </location>
</feature>
<evidence type="ECO:0000256" key="7">
    <source>
        <dbReference type="ARBA" id="ARBA00022729"/>
    </source>
</evidence>
<evidence type="ECO:0000313" key="20">
    <source>
        <dbReference type="Proteomes" id="UP001152836"/>
    </source>
</evidence>
<evidence type="ECO:0000256" key="14">
    <source>
        <dbReference type="ARBA" id="ARBA00059449"/>
    </source>
</evidence>
<dbReference type="GeneID" id="127219824"/>
<keyword evidence="10 16" id="KW-0472">Membrane</keyword>
<comment type="subcellular location">
    <subcellularLocation>
        <location evidence="1">Cell membrane</location>
        <topology evidence="1">Single-pass type I membrane protein</topology>
    </subcellularLocation>
    <subcellularLocation>
        <location evidence="2">Cytoplasm</location>
    </subcellularLocation>
</comment>
<feature type="domain" description="Ig-like" evidence="18">
    <location>
        <begin position="22"/>
        <end position="113"/>
    </location>
</feature>
<gene>
    <name evidence="19" type="primary">Tmigd1</name>
    <name evidence="19" type="ORF">PHOROB_LOCUS4052</name>
</gene>
<keyword evidence="13" id="KW-0393">Immunoglobulin domain</keyword>
<evidence type="ECO:0000256" key="2">
    <source>
        <dbReference type="ARBA" id="ARBA00004496"/>
    </source>
</evidence>
<dbReference type="GO" id="GO:0042127">
    <property type="term" value="P:regulation of cell population proliferation"/>
    <property type="evidence" value="ECO:0007669"/>
    <property type="project" value="UniProtKB-ARBA"/>
</dbReference>
<accession>A0AAU9Z0X3</accession>
<comment type="function">
    <text evidence="14">May control cell-cell adhesion, cell migration and proliferation, cell morphology, and protects renal epithelial cells from oxidative cell injury to promote cell survival.</text>
</comment>
<name>A0AAU9Z0X3_PHORO</name>
<dbReference type="AlphaFoldDB" id="A0AAU9Z0X3"/>
<reference evidence="19" key="1">
    <citation type="submission" date="2022-06" db="EMBL/GenBank/DDBJ databases">
        <authorList>
            <person name="Andreotti S."/>
            <person name="Wyler E."/>
        </authorList>
    </citation>
    <scope>NUCLEOTIDE SEQUENCE</scope>
</reference>
<dbReference type="InterPro" id="IPR036179">
    <property type="entry name" value="Ig-like_dom_sf"/>
</dbReference>
<dbReference type="InterPro" id="IPR013783">
    <property type="entry name" value="Ig-like_fold"/>
</dbReference>
<feature type="transmembrane region" description="Helical" evidence="16">
    <location>
        <begin position="223"/>
        <end position="240"/>
    </location>
</feature>
<dbReference type="CTD" id="388364"/>
<dbReference type="InterPro" id="IPR051275">
    <property type="entry name" value="Cell_adhesion_signaling"/>
</dbReference>
<evidence type="ECO:0000256" key="16">
    <source>
        <dbReference type="SAM" id="Phobius"/>
    </source>
</evidence>
<feature type="domain" description="Ig-like" evidence="18">
    <location>
        <begin position="121"/>
        <end position="206"/>
    </location>
</feature>
<keyword evidence="20" id="KW-1185">Reference proteome</keyword>
<evidence type="ECO:0000256" key="11">
    <source>
        <dbReference type="ARBA" id="ARBA00023157"/>
    </source>
</evidence>
<dbReference type="SUPFAM" id="SSF48726">
    <property type="entry name" value="Immunoglobulin"/>
    <property type="match status" value="2"/>
</dbReference>
<dbReference type="EMBL" id="CALSGD010001391">
    <property type="protein sequence ID" value="CAH6785881.1"/>
    <property type="molecule type" value="Genomic_DNA"/>
</dbReference>
<evidence type="ECO:0000256" key="5">
    <source>
        <dbReference type="ARBA" id="ARBA00022490"/>
    </source>
</evidence>
<evidence type="ECO:0000256" key="6">
    <source>
        <dbReference type="ARBA" id="ARBA00022692"/>
    </source>
</evidence>
<evidence type="ECO:0000259" key="18">
    <source>
        <dbReference type="PROSITE" id="PS50835"/>
    </source>
</evidence>
<protein>
    <recommendedName>
        <fullName evidence="15">Transmembrane and immunoglobulin domain-containing protein 1</fullName>
    </recommendedName>
</protein>
<evidence type="ECO:0000256" key="15">
    <source>
        <dbReference type="ARBA" id="ARBA00073192"/>
    </source>
</evidence>
<evidence type="ECO:0000256" key="17">
    <source>
        <dbReference type="SAM" id="SignalP"/>
    </source>
</evidence>
<dbReference type="GO" id="GO:0098609">
    <property type="term" value="P:cell-cell adhesion"/>
    <property type="evidence" value="ECO:0007669"/>
    <property type="project" value="TreeGrafter"/>
</dbReference>
<dbReference type="PROSITE" id="PS50835">
    <property type="entry name" value="IG_LIKE"/>
    <property type="match status" value="2"/>
</dbReference>
<dbReference type="SMART" id="SM00408">
    <property type="entry name" value="IGc2"/>
    <property type="match status" value="1"/>
</dbReference>
<dbReference type="CDD" id="cd00096">
    <property type="entry name" value="Ig"/>
    <property type="match status" value="1"/>
</dbReference>
<dbReference type="RefSeq" id="XP_051037544.1">
    <property type="nucleotide sequence ID" value="XM_051181587.1"/>
</dbReference>
<feature type="signal peptide" evidence="17">
    <location>
        <begin position="1"/>
        <end position="26"/>
    </location>
</feature>
<evidence type="ECO:0000256" key="13">
    <source>
        <dbReference type="ARBA" id="ARBA00023319"/>
    </source>
</evidence>
<dbReference type="PANTHER" id="PTHR11640:SF31">
    <property type="entry name" value="IRREGULAR CHIASM C-ROUGHEST PROTEIN-RELATED"/>
    <property type="match status" value="1"/>
</dbReference>
<keyword evidence="9 16" id="KW-1133">Transmembrane helix</keyword>
<keyword evidence="6 16" id="KW-0812">Transmembrane</keyword>
<evidence type="ECO:0000256" key="12">
    <source>
        <dbReference type="ARBA" id="ARBA00023180"/>
    </source>
</evidence>
<keyword evidence="7 17" id="KW-0732">Signal</keyword>
<keyword evidence="11" id="KW-1015">Disulfide bond</keyword>
<dbReference type="InterPro" id="IPR007110">
    <property type="entry name" value="Ig-like_dom"/>
</dbReference>
<evidence type="ECO:0000256" key="9">
    <source>
        <dbReference type="ARBA" id="ARBA00022989"/>
    </source>
</evidence>
<comment type="caution">
    <text evidence="19">The sequence shown here is derived from an EMBL/GenBank/DDBJ whole genome shotgun (WGS) entry which is preliminary data.</text>
</comment>
<evidence type="ECO:0000313" key="19">
    <source>
        <dbReference type="EMBL" id="CAH6785881.1"/>
    </source>
</evidence>
<dbReference type="GO" id="GO:0005886">
    <property type="term" value="C:plasma membrane"/>
    <property type="evidence" value="ECO:0007669"/>
    <property type="project" value="UniProtKB-SubCell"/>
</dbReference>
<dbReference type="GO" id="GO:0005911">
    <property type="term" value="C:cell-cell junction"/>
    <property type="evidence" value="ECO:0007669"/>
    <property type="project" value="TreeGrafter"/>
</dbReference>
<dbReference type="InterPro" id="IPR003599">
    <property type="entry name" value="Ig_sub"/>
</dbReference>
<dbReference type="PANTHER" id="PTHR11640">
    <property type="entry name" value="NEPHRIN"/>
    <property type="match status" value="1"/>
</dbReference>
<evidence type="ECO:0000256" key="10">
    <source>
        <dbReference type="ARBA" id="ARBA00023136"/>
    </source>
</evidence>
<dbReference type="GO" id="GO:0005737">
    <property type="term" value="C:cytoplasm"/>
    <property type="evidence" value="ECO:0007669"/>
    <property type="project" value="UniProtKB-SubCell"/>
</dbReference>
<evidence type="ECO:0000256" key="4">
    <source>
        <dbReference type="ARBA" id="ARBA00022475"/>
    </source>
</evidence>
<sequence length="261" mass="29209">MVWKIIWPLQACKLFLVILSLPQGRTSSVLTVNGNTENYVLDTPSGVQASLECAVQNHIREEELLWYREDGRVDLKTGNNINTSSVCVSSISEKDNGVRFTCKLQSNQTVSVSVMLNVTFPPLLSGNGFQTVEEDSDVRLVCNVKSNPQAQMTWYKNNSTLILEKDRHQIQETTESFQLSITKVKKSDNGTYTCMASSSLKTETMDFHLVVLDKVPVVPIEPIIAACVVVFLTLGFGLLARRKRIMKLCMKKKDRNSDTAL</sequence>
<dbReference type="Proteomes" id="UP001152836">
    <property type="component" value="Unassembled WGS sequence"/>
</dbReference>
<evidence type="ECO:0000256" key="8">
    <source>
        <dbReference type="ARBA" id="ARBA00022737"/>
    </source>
</evidence>
<evidence type="ECO:0000256" key="1">
    <source>
        <dbReference type="ARBA" id="ARBA00004251"/>
    </source>
</evidence>
<dbReference type="FunFam" id="2.60.40.10:FF:001938">
    <property type="entry name" value="Transmembrane and immunoglobulin domain-containing protein 1"/>
    <property type="match status" value="1"/>
</dbReference>
<dbReference type="InterPro" id="IPR013098">
    <property type="entry name" value="Ig_I-set"/>
</dbReference>
<comment type="subunit">
    <text evidence="3">Homodimer.</text>
</comment>
<dbReference type="Gene3D" id="2.60.40.10">
    <property type="entry name" value="Immunoglobulins"/>
    <property type="match status" value="2"/>
</dbReference>
<organism evidence="19 20">
    <name type="scientific">Phodopus roborovskii</name>
    <name type="common">Roborovski's desert hamster</name>
    <name type="synonym">Cricetulus roborovskii</name>
    <dbReference type="NCBI Taxonomy" id="109678"/>
    <lineage>
        <taxon>Eukaryota</taxon>
        <taxon>Metazoa</taxon>
        <taxon>Chordata</taxon>
        <taxon>Craniata</taxon>
        <taxon>Vertebrata</taxon>
        <taxon>Euteleostomi</taxon>
        <taxon>Mammalia</taxon>
        <taxon>Eutheria</taxon>
        <taxon>Euarchontoglires</taxon>
        <taxon>Glires</taxon>
        <taxon>Rodentia</taxon>
        <taxon>Myomorpha</taxon>
        <taxon>Muroidea</taxon>
        <taxon>Cricetidae</taxon>
        <taxon>Cricetinae</taxon>
        <taxon>Phodopus</taxon>
    </lineage>
</organism>
<dbReference type="Pfam" id="PF07679">
    <property type="entry name" value="I-set"/>
    <property type="match status" value="1"/>
</dbReference>
<keyword evidence="5" id="KW-0963">Cytoplasm</keyword>
<dbReference type="KEGG" id="prob:127219824"/>
<dbReference type="InterPro" id="IPR003598">
    <property type="entry name" value="Ig_sub2"/>
</dbReference>
<evidence type="ECO:0000256" key="3">
    <source>
        <dbReference type="ARBA" id="ARBA00011738"/>
    </source>
</evidence>
<keyword evidence="8" id="KW-0677">Repeat</keyword>
<keyword evidence="12" id="KW-0325">Glycoprotein</keyword>